<dbReference type="InterPro" id="IPR031924">
    <property type="entry name" value="GH115"/>
</dbReference>
<dbReference type="Gene3D" id="3.20.20.520">
    <property type="entry name" value="Glycosyl hydrolase family 115"/>
    <property type="match status" value="1"/>
</dbReference>
<evidence type="ECO:0000256" key="1">
    <source>
        <dbReference type="ARBA" id="ARBA00022801"/>
    </source>
</evidence>
<dbReference type="Gene3D" id="2.60.120.1620">
    <property type="match status" value="1"/>
</dbReference>
<dbReference type="RefSeq" id="XP_007840338.1">
    <property type="nucleotide sequence ID" value="XM_007842147.1"/>
</dbReference>
<dbReference type="HOGENOM" id="CLU_004852_1_0_1"/>
<accession>W3WPJ8</accession>
<dbReference type="InParanoid" id="W3WPJ8"/>
<feature type="chain" id="PRO_5004834906" description="Gylcosyl hydrolase 115 C-terminal domain-containing protein" evidence="2">
    <location>
        <begin position="24"/>
        <end position="1075"/>
    </location>
</feature>
<evidence type="ECO:0000313" key="5">
    <source>
        <dbReference type="Proteomes" id="UP000030651"/>
    </source>
</evidence>
<dbReference type="Pfam" id="PF17829">
    <property type="entry name" value="GH115_C"/>
    <property type="match status" value="1"/>
</dbReference>
<keyword evidence="1" id="KW-0378">Hydrolase</keyword>
<dbReference type="OMA" id="GPRNYKW"/>
<dbReference type="Pfam" id="PF15979">
    <property type="entry name" value="Glyco_hydro_115"/>
    <property type="match status" value="1"/>
</dbReference>
<dbReference type="InterPro" id="IPR041437">
    <property type="entry name" value="GH115_C"/>
</dbReference>
<name>W3WPJ8_PESFW</name>
<dbReference type="KEGG" id="pfy:PFICI_13566"/>
<keyword evidence="2" id="KW-0732">Signal</keyword>
<dbReference type="GeneID" id="19278579"/>
<reference evidence="5" key="1">
    <citation type="journal article" date="2015" name="BMC Genomics">
        <title>Genomic and transcriptomic analysis of the endophytic fungus Pestalotiopsis fici reveals its lifestyle and high potential for synthesis of natural products.</title>
        <authorList>
            <person name="Wang X."/>
            <person name="Zhang X."/>
            <person name="Liu L."/>
            <person name="Xiang M."/>
            <person name="Wang W."/>
            <person name="Sun X."/>
            <person name="Che Y."/>
            <person name="Guo L."/>
            <person name="Liu G."/>
            <person name="Guo L."/>
            <person name="Wang C."/>
            <person name="Yin W.B."/>
            <person name="Stadler M."/>
            <person name="Zhang X."/>
            <person name="Liu X."/>
        </authorList>
    </citation>
    <scope>NUCLEOTIDE SEQUENCE [LARGE SCALE GENOMIC DNA]</scope>
    <source>
        <strain evidence="5">W106-1 / CGMCC3.15140</strain>
    </source>
</reference>
<dbReference type="eggNOG" id="ENOG502QTU7">
    <property type="taxonomic scope" value="Eukaryota"/>
</dbReference>
<dbReference type="AlphaFoldDB" id="W3WPJ8"/>
<sequence length="1075" mass="118331">MYRKQLGSLFLTTAAVIVPVVTGLGQQPVISFTSVDGAVQLAGGSIAAPQILVADNEYWGVIRAAGDLAKDFGRVTGTNYTLSNGNADASPASYEYHPAAANFTVYSTNGTAYFSGPEYSDPSAADTVIIAGTIGHSQIIDDLIASGKLDVSEIQGQWESFVSKVVDSPINGSESAVVIAGSDPRGVIFGLYDISEQIGVSPWYWWADVPIRQNKDIWFLPEGKVQGPPSVKYRGFFLNDEQPGLSGWVRSNYPDTPFGDGYNKDFYANVFEILLRLRANYLWPALWGTMFEVDDPANQPLADAWEIVLGSSHTEPMMRAQNEFGTFYINEGLGPWAYNLNNKTIDEYFVYGAQRAKPYARNSLWTMGMRGTGDTAIEGLGNQAIVSMLETLVAHQRQIIEDVLETDVTDVPQMWCLYKEVASYILDGLEVPDDITLLWADDNWGNVRRVPLLNETGRAGGAGVYYHFDYVGDPRNYKWINTIQLQKTAEQMQLAHAHGADRIWIVNIGDLKPLELPLSHFLDIAYDADKWGVDNTTDWLTAWVAREFGPDFAEEITDVLTRYGMYAARRKYELIEPYVYSVVNYNEGDAILEQWDALAADAQSIHDKLDENEQAAFFEMVLHPVLGGQIVHKVHIGAEKNAVYANQHRSSANDVAMQVLADFNADGDLTAQWDSLLDGKWEHMLDQTHFGYDGYWQQPMRNVAPALSFVQFAVSAVSGSVGIAVEGLNASIPGDDKYHTNSGKYLTLPPLDPYGVATRWFDVFSRGTVSCDWQAETDQPWVKLSQYSGTVGPNNGTDTRVYVSIDWASAPQIVNNTVSNINFTTGCGHSGFATWYGSPYIQLPINLRSVPSNFTTGFVESDKYIAIEGPNYQRIYTPLSNTSSDVTYHTLKDYGRTYGGVTLWPQDADQVTPETGPALEYDLYLFTNTSNVNVTLYLSPTQNYLSDRNPLHFAVSLFPSGGAAAPATTVRFIGDSVGADLPPSWGYAVGDAVWGHHPSHNTTTRWNVTQEGAHTLRVWGLAPSVVVQKVIVDLGGVRPSYLGPPESFLVGRDVEGEFNVTSFANQAAVLGALGS</sequence>
<evidence type="ECO:0000313" key="4">
    <source>
        <dbReference type="EMBL" id="ETS75082.1"/>
    </source>
</evidence>
<dbReference type="InterPro" id="IPR029018">
    <property type="entry name" value="Hex-like_dom2"/>
</dbReference>
<dbReference type="PANTHER" id="PTHR37842:SF2">
    <property type="entry name" value="GYLCOSYL HYDROLASE 115 C-TERMINAL DOMAIN-CONTAINING PROTEIN"/>
    <property type="match status" value="1"/>
</dbReference>
<dbReference type="EMBL" id="KI912119">
    <property type="protein sequence ID" value="ETS75082.1"/>
    <property type="molecule type" value="Genomic_DNA"/>
</dbReference>
<organism evidence="4 5">
    <name type="scientific">Pestalotiopsis fici (strain W106-1 / CGMCC3.15140)</name>
    <dbReference type="NCBI Taxonomy" id="1229662"/>
    <lineage>
        <taxon>Eukaryota</taxon>
        <taxon>Fungi</taxon>
        <taxon>Dikarya</taxon>
        <taxon>Ascomycota</taxon>
        <taxon>Pezizomycotina</taxon>
        <taxon>Sordariomycetes</taxon>
        <taxon>Xylariomycetidae</taxon>
        <taxon>Amphisphaeriales</taxon>
        <taxon>Sporocadaceae</taxon>
        <taxon>Pestalotiopsis</taxon>
    </lineage>
</organism>
<keyword evidence="5" id="KW-1185">Reference proteome</keyword>
<dbReference type="GO" id="GO:0016787">
    <property type="term" value="F:hydrolase activity"/>
    <property type="evidence" value="ECO:0007669"/>
    <property type="project" value="UniProtKB-KW"/>
</dbReference>
<feature type="domain" description="Gylcosyl hydrolase 115 C-terminal" evidence="3">
    <location>
        <begin position="857"/>
        <end position="1046"/>
    </location>
</feature>
<dbReference type="PANTHER" id="PTHR37842">
    <property type="match status" value="1"/>
</dbReference>
<proteinExistence type="predicted"/>
<dbReference type="Proteomes" id="UP000030651">
    <property type="component" value="Unassembled WGS sequence"/>
</dbReference>
<dbReference type="OrthoDB" id="4849794at2759"/>
<dbReference type="InterPro" id="IPR042301">
    <property type="entry name" value="GH115_sf"/>
</dbReference>
<evidence type="ECO:0000259" key="3">
    <source>
        <dbReference type="Pfam" id="PF17829"/>
    </source>
</evidence>
<dbReference type="Gene3D" id="1.20.58.2150">
    <property type="match status" value="1"/>
</dbReference>
<dbReference type="Gene3D" id="3.30.379.10">
    <property type="entry name" value="Chitobiase/beta-hexosaminidase domain 2-like"/>
    <property type="match status" value="1"/>
</dbReference>
<gene>
    <name evidence="4" type="ORF">PFICI_13566</name>
</gene>
<protein>
    <recommendedName>
        <fullName evidence="3">Gylcosyl hydrolase 115 C-terminal domain-containing protein</fullName>
    </recommendedName>
</protein>
<evidence type="ECO:0000256" key="2">
    <source>
        <dbReference type="SAM" id="SignalP"/>
    </source>
</evidence>
<feature type="signal peptide" evidence="2">
    <location>
        <begin position="1"/>
        <end position="23"/>
    </location>
</feature>